<evidence type="ECO:0000313" key="9">
    <source>
        <dbReference type="Proteomes" id="UP000580250"/>
    </source>
</evidence>
<sequence length="724" mass="80376">MTCVLPSCSSSILAFTKLVLKRIPLKTSRHFSYSPILHKDHKLTEILNKKNKRGKLQPVGIKKIESKKPVANVFDGICLERFAASVGKDIDSLIDVITQIASENKADVIISNPEAPLDRELILDVISYLKMRPVWVPPPPKEEIIDESEFQLCPQPPPAPSELQKRAPIVAIMGHVDHGKTTLLDSLRRSNIVAQEFGGITQHIGAFSVKLPSIGNLPVTFLDTPGHSAFKAMRQRGAQATDLVVLVVAADDSVMEQTVEAIKYAREAGVPIIVAVNKCDKPTANPEQVLNDLLKHDIIPEQFGGDTQVVNISALTGQGIENLLEAILLQSEIMQLSSTPKGLVEATIVESTNLPDLGLVCTAIINRGTLKKGTILVAGTCYGQVRTLSNEFDKFLDEAGPSTPVRISGWKDELPPPGELAFEVANLTKAKKIVEFRRQKKMDTMFVEDLKIIEKRREEAREKYRQQRFELFKQGIIARAGHSPDAYTKPNEEEIAALEIPSLTIILRCDVDGALEALKNVLSTYNAKDQVRLKIANAGVGPLTEKDLELAAEIGAYALSFNAPIHQYIRDVAKRKGVPLEEFHVIYKLVDRLKELLTQKITPILERRLVGAGTVIRAYKLKDGQKKKQPVAGIKVDWGKMDRKFIWRFVRSGNTMSEEDNITLYEGTINSMECEGQAINQATTDMQIGVAITDKNLTYKEDDRVEVFEEVQVPQQINWNPPGF</sequence>
<feature type="domain" description="Tr-type G" evidence="7">
    <location>
        <begin position="165"/>
        <end position="341"/>
    </location>
</feature>
<dbReference type="PANTHER" id="PTHR43381">
    <property type="entry name" value="TRANSLATION INITIATION FACTOR IF-2-RELATED"/>
    <property type="match status" value="1"/>
</dbReference>
<accession>A0A6V7XKS9</accession>
<organism evidence="8 9">
    <name type="scientific">Meloidogyne enterolobii</name>
    <name type="common">Root-knot nematode worm</name>
    <name type="synonym">Meloidogyne mayaguensis</name>
    <dbReference type="NCBI Taxonomy" id="390850"/>
    <lineage>
        <taxon>Eukaryota</taxon>
        <taxon>Metazoa</taxon>
        <taxon>Ecdysozoa</taxon>
        <taxon>Nematoda</taxon>
        <taxon>Chromadorea</taxon>
        <taxon>Rhabditida</taxon>
        <taxon>Tylenchina</taxon>
        <taxon>Tylenchomorpha</taxon>
        <taxon>Tylenchoidea</taxon>
        <taxon>Meloidogynidae</taxon>
        <taxon>Meloidogyninae</taxon>
        <taxon>Meloidogyne</taxon>
    </lineage>
</organism>
<dbReference type="InterPro" id="IPR015760">
    <property type="entry name" value="TIF_IF2"/>
</dbReference>
<dbReference type="CDD" id="cd01887">
    <property type="entry name" value="IF2_eIF5B"/>
    <property type="match status" value="1"/>
</dbReference>
<evidence type="ECO:0000256" key="3">
    <source>
        <dbReference type="ARBA" id="ARBA00022741"/>
    </source>
</evidence>
<dbReference type="Gene3D" id="2.40.30.10">
    <property type="entry name" value="Translation factors"/>
    <property type="match status" value="2"/>
</dbReference>
<gene>
    <name evidence="8" type="ORF">MENT_LOCUS53280</name>
</gene>
<dbReference type="SUPFAM" id="SSF52156">
    <property type="entry name" value="Initiation factor IF2/eIF5b, domain 3"/>
    <property type="match status" value="1"/>
</dbReference>
<comment type="function">
    <text evidence="6">One of the essential components for the initiation of protein synthesis. Protects formylmethionyl-tRNA from spontaneous hydrolysis and promotes its binding to the 30S ribosomal subunits. Also involved in the hydrolysis of GTP during the formation of the 70S ribosomal complex.</text>
</comment>
<dbReference type="InterPro" id="IPR036925">
    <property type="entry name" value="TIF_IF2_dom3_sf"/>
</dbReference>
<dbReference type="GO" id="GO:0003924">
    <property type="term" value="F:GTPase activity"/>
    <property type="evidence" value="ECO:0007669"/>
    <property type="project" value="InterPro"/>
</dbReference>
<comment type="caution">
    <text evidence="8">The sequence shown here is derived from an EMBL/GenBank/DDBJ whole genome shotgun (WGS) entry which is preliminary data.</text>
</comment>
<dbReference type="Pfam" id="PF22042">
    <property type="entry name" value="EF-G_D2"/>
    <property type="match status" value="1"/>
</dbReference>
<dbReference type="InterPro" id="IPR000795">
    <property type="entry name" value="T_Tr_GTP-bd_dom"/>
</dbReference>
<dbReference type="NCBIfam" id="TIGR00231">
    <property type="entry name" value="small_GTP"/>
    <property type="match status" value="1"/>
</dbReference>
<comment type="similarity">
    <text evidence="1">Belongs to the TRAFAC class translation factor GTPase superfamily. Classic translation factor GTPase family. IF-2 subfamily.</text>
</comment>
<dbReference type="InterPro" id="IPR005225">
    <property type="entry name" value="Small_GTP-bd"/>
</dbReference>
<dbReference type="InterPro" id="IPR023115">
    <property type="entry name" value="TIF_IF2_dom3"/>
</dbReference>
<dbReference type="SUPFAM" id="SSF50447">
    <property type="entry name" value="Translation proteins"/>
    <property type="match status" value="2"/>
</dbReference>
<dbReference type="Gene3D" id="3.40.50.300">
    <property type="entry name" value="P-loop containing nucleotide triphosphate hydrolases"/>
    <property type="match status" value="1"/>
</dbReference>
<dbReference type="GO" id="GO:0003743">
    <property type="term" value="F:translation initiation factor activity"/>
    <property type="evidence" value="ECO:0007669"/>
    <property type="project" value="UniProtKB-KW"/>
</dbReference>
<evidence type="ECO:0000256" key="5">
    <source>
        <dbReference type="ARBA" id="ARBA00023134"/>
    </source>
</evidence>
<evidence type="ECO:0000256" key="2">
    <source>
        <dbReference type="ARBA" id="ARBA00022540"/>
    </source>
</evidence>
<dbReference type="AlphaFoldDB" id="A0A6V7XKS9"/>
<dbReference type="OrthoDB" id="361630at2759"/>
<dbReference type="CDD" id="cd03702">
    <property type="entry name" value="IF2_mtIF2_II"/>
    <property type="match status" value="1"/>
</dbReference>
<dbReference type="GO" id="GO:0005737">
    <property type="term" value="C:cytoplasm"/>
    <property type="evidence" value="ECO:0007669"/>
    <property type="project" value="TreeGrafter"/>
</dbReference>
<dbReference type="Pfam" id="PF00009">
    <property type="entry name" value="GTP_EFTU"/>
    <property type="match status" value="1"/>
</dbReference>
<evidence type="ECO:0000256" key="6">
    <source>
        <dbReference type="ARBA" id="ARBA00025162"/>
    </source>
</evidence>
<dbReference type="InterPro" id="IPR027417">
    <property type="entry name" value="P-loop_NTPase"/>
</dbReference>
<dbReference type="PRINTS" id="PR00315">
    <property type="entry name" value="ELONGATNFCT"/>
</dbReference>
<dbReference type="GO" id="GO:0005525">
    <property type="term" value="F:GTP binding"/>
    <property type="evidence" value="ECO:0007669"/>
    <property type="project" value="UniProtKB-KW"/>
</dbReference>
<evidence type="ECO:0000313" key="8">
    <source>
        <dbReference type="EMBL" id="CAD2199851.1"/>
    </source>
</evidence>
<evidence type="ECO:0000259" key="7">
    <source>
        <dbReference type="PROSITE" id="PS51722"/>
    </source>
</evidence>
<evidence type="ECO:0000256" key="4">
    <source>
        <dbReference type="ARBA" id="ARBA00022917"/>
    </source>
</evidence>
<name>A0A6V7XKS9_MELEN</name>
<keyword evidence="4" id="KW-0648">Protein biosynthesis</keyword>
<dbReference type="InterPro" id="IPR009000">
    <property type="entry name" value="Transl_B-barrel_sf"/>
</dbReference>
<dbReference type="InterPro" id="IPR053905">
    <property type="entry name" value="EF-G-like_DII"/>
</dbReference>
<dbReference type="SUPFAM" id="SSF52540">
    <property type="entry name" value="P-loop containing nucleoside triphosphate hydrolases"/>
    <property type="match status" value="1"/>
</dbReference>
<reference evidence="8 9" key="1">
    <citation type="submission" date="2020-08" db="EMBL/GenBank/DDBJ databases">
        <authorList>
            <person name="Koutsovoulos G."/>
            <person name="Danchin GJ E."/>
        </authorList>
    </citation>
    <scope>NUCLEOTIDE SEQUENCE [LARGE SCALE GENOMIC DNA]</scope>
</reference>
<dbReference type="FunFam" id="3.40.50.300:FF:000019">
    <property type="entry name" value="Translation initiation factor IF-2"/>
    <property type="match status" value="1"/>
</dbReference>
<dbReference type="EMBL" id="CAJEWN010001758">
    <property type="protein sequence ID" value="CAD2199851.1"/>
    <property type="molecule type" value="Genomic_DNA"/>
</dbReference>
<proteinExistence type="inferred from homology"/>
<dbReference type="Gene3D" id="3.40.50.10050">
    <property type="entry name" value="Translation initiation factor IF- 2, domain 3"/>
    <property type="match status" value="1"/>
</dbReference>
<keyword evidence="5" id="KW-0342">GTP-binding</keyword>
<dbReference type="Proteomes" id="UP000580250">
    <property type="component" value="Unassembled WGS sequence"/>
</dbReference>
<keyword evidence="2" id="KW-0396">Initiation factor</keyword>
<dbReference type="InterPro" id="IPR044145">
    <property type="entry name" value="IF2_II"/>
</dbReference>
<dbReference type="PANTHER" id="PTHR43381:SF20">
    <property type="entry name" value="TRANSLATION INITIATION FACTOR IF-2, MITOCHONDRIAL"/>
    <property type="match status" value="1"/>
</dbReference>
<dbReference type="Pfam" id="PF11987">
    <property type="entry name" value="IF-2"/>
    <property type="match status" value="1"/>
</dbReference>
<dbReference type="FunFam" id="3.40.50.10050:FF:000001">
    <property type="entry name" value="Translation initiation factor IF-2"/>
    <property type="match status" value="1"/>
</dbReference>
<dbReference type="PROSITE" id="PS51722">
    <property type="entry name" value="G_TR_2"/>
    <property type="match status" value="1"/>
</dbReference>
<protein>
    <recommendedName>
        <fullName evidence="7">Tr-type G domain-containing protein</fullName>
    </recommendedName>
</protein>
<keyword evidence="3" id="KW-0547">Nucleotide-binding</keyword>
<evidence type="ECO:0000256" key="1">
    <source>
        <dbReference type="ARBA" id="ARBA00007733"/>
    </source>
</evidence>